<protein>
    <recommendedName>
        <fullName evidence="1">Flagella basal body P-ring formation protein FlgA</fullName>
    </recommendedName>
</protein>
<comment type="caution">
    <text evidence="3">The sequence shown here is derived from an EMBL/GenBank/DDBJ whole genome shotgun (WGS) entry which is preliminary data.</text>
</comment>
<reference evidence="3 4" key="1">
    <citation type="submission" date="2023-10" db="EMBL/GenBank/DDBJ databases">
        <title>Glaciecola aquimarina strain GGW-M5 nov., isolated from a coastal seawater.</title>
        <authorList>
            <person name="Bayburt H."/>
            <person name="Kim J.M."/>
            <person name="Choi B.J."/>
            <person name="Jeon C.O."/>
        </authorList>
    </citation>
    <scope>NUCLEOTIDE SEQUENCE [LARGE SCALE GENOMIC DNA]</scope>
    <source>
        <strain evidence="3 4">KCTC 32108</strain>
    </source>
</reference>
<comment type="similarity">
    <text evidence="1">Belongs to the FlgA family.</text>
</comment>
<dbReference type="Gene3D" id="3.90.1210.10">
    <property type="entry name" value="Antifreeze-like/N-acetylneuraminic acid synthase C-terminal domain"/>
    <property type="match status" value="1"/>
</dbReference>
<name>A0ABU3T0F8_9ALTE</name>
<dbReference type="Proteomes" id="UP001247805">
    <property type="component" value="Unassembled WGS sequence"/>
</dbReference>
<keyword evidence="3" id="KW-0969">Cilium</keyword>
<keyword evidence="4" id="KW-1185">Reference proteome</keyword>
<keyword evidence="3" id="KW-0966">Cell projection</keyword>
<comment type="subcellular location">
    <subcellularLocation>
        <location evidence="1">Periplasm</location>
    </subcellularLocation>
</comment>
<dbReference type="PANTHER" id="PTHR36307:SF1">
    <property type="entry name" value="FLAGELLA BASAL BODY P-RING FORMATION PROTEIN FLGA"/>
    <property type="match status" value="1"/>
</dbReference>
<sequence>MTENNVHIVNMDKKRLRGTTFADIEEVLGARMKRRVTAGRPVDPSNLCYVCKGDSVTISANTAIMQVKTDGIALEDGSMGDTIAVRNSRSNKRIKAIVASAGHVEINI</sequence>
<dbReference type="CDD" id="cd11614">
    <property type="entry name" value="SAF_CpaB_FlgA_like"/>
    <property type="match status" value="1"/>
</dbReference>
<gene>
    <name evidence="3" type="primary">flgA</name>
    <name evidence="3" type="ORF">RS130_19325</name>
</gene>
<dbReference type="InterPro" id="IPR017585">
    <property type="entry name" value="SAF_FlgA"/>
</dbReference>
<proteinExistence type="inferred from homology"/>
<evidence type="ECO:0000313" key="4">
    <source>
        <dbReference type="Proteomes" id="UP001247805"/>
    </source>
</evidence>
<evidence type="ECO:0000256" key="1">
    <source>
        <dbReference type="RuleBase" id="RU362063"/>
    </source>
</evidence>
<dbReference type="RefSeq" id="WP_316027269.1">
    <property type="nucleotide sequence ID" value="NZ_JAWDIO010000002.1"/>
</dbReference>
<keyword evidence="3" id="KW-0282">Flagellum</keyword>
<dbReference type="Pfam" id="PF13144">
    <property type="entry name" value="ChapFlgA"/>
    <property type="match status" value="1"/>
</dbReference>
<dbReference type="InterPro" id="IPR039246">
    <property type="entry name" value="Flagellar_FlgA"/>
</dbReference>
<dbReference type="PANTHER" id="PTHR36307">
    <property type="entry name" value="FLAGELLA BASAL BODY P-RING FORMATION PROTEIN FLGA"/>
    <property type="match status" value="1"/>
</dbReference>
<keyword evidence="1" id="KW-0574">Periplasm</keyword>
<evidence type="ECO:0000313" key="3">
    <source>
        <dbReference type="EMBL" id="MDU0355744.1"/>
    </source>
</evidence>
<dbReference type="EMBL" id="JAWDIO010000002">
    <property type="protein sequence ID" value="MDU0355744.1"/>
    <property type="molecule type" value="Genomic_DNA"/>
</dbReference>
<comment type="function">
    <text evidence="1">Involved in the assembly process of the P-ring formation. It may associate with FlgF on the rod constituting a structure essential for the P-ring assembly or may act as a modulator protein for the P-ring assembly.</text>
</comment>
<dbReference type="Gene3D" id="2.30.30.760">
    <property type="match status" value="1"/>
</dbReference>
<keyword evidence="1" id="KW-1005">Bacterial flagellum biogenesis</keyword>
<accession>A0ABU3T0F8</accession>
<feature type="domain" description="Flagella basal body P-ring formation protein FlgA SAF" evidence="2">
    <location>
        <begin position="2"/>
        <end position="106"/>
    </location>
</feature>
<organism evidence="3 4">
    <name type="scientific">Paraglaciecola aquimarina</name>
    <dbReference type="NCBI Taxonomy" id="1235557"/>
    <lineage>
        <taxon>Bacteria</taxon>
        <taxon>Pseudomonadati</taxon>
        <taxon>Pseudomonadota</taxon>
        <taxon>Gammaproteobacteria</taxon>
        <taxon>Alteromonadales</taxon>
        <taxon>Alteromonadaceae</taxon>
        <taxon>Paraglaciecola</taxon>
    </lineage>
</organism>
<dbReference type="NCBIfam" id="TIGR03170">
    <property type="entry name" value="flgA_cterm"/>
    <property type="match status" value="1"/>
</dbReference>
<evidence type="ECO:0000259" key="2">
    <source>
        <dbReference type="Pfam" id="PF13144"/>
    </source>
</evidence>